<protein>
    <submittedName>
        <fullName evidence="1">Uncharacterized protein</fullName>
    </submittedName>
</protein>
<sequence length="612" mass="68709">MAFNKPLSSVADVNSANVSTSTCSSWTKRKALLIATIEVLDTVKSDLPAQFQRGTAYFTLSEPDGQVKVNPFLGSGLSSDFIFADELRTSDMDEWKAGIERVLDAQGKWDSSWKQGRSKGIGVFKQFGRGSAGRSEQSYGAAIQTAIVENLQCVACAARQEIGHDISYEELAEVVNQTHPKFQQIKNHCRVAIGGGDLWADETRFKSFRHFYENSDAGPEWLESSAKIANAAYSDLSRGKYNFYRQDQYPRYKGYYNELKSGLAQSSKLTGRKQFSSTTTNVLQRLNKTLGISEDKWNPSDIIAVKTSFESQKDYRPPDAAKSLGQDRQNRETIKYYNDLAQLYEYNKWIHDQFENGNVIGISLKKADSTVKREVVSSPDIGTIASYADVEVKVTKVDYLESNAKCLIYFDVTGFPKTYNLDARGFEESGRVADIQIQLMKTRVGSTAAHGKVTLPATEVIAKYSNARHHFTTLGRMRKQIFGENPKNGFMPYTWIQNKMRTQADIDNVADAMADYINRLSNGAHSVSHIATYLKDTPRVSAFDKMKYVKNKIQSYEIGYMLDSASGHISEQVQQNILKSMYFYAGSKAFMVFNNQKAIVFMQSSSYLKFGG</sequence>
<evidence type="ECO:0000313" key="1">
    <source>
        <dbReference type="EMBL" id="QPB08357.1"/>
    </source>
</evidence>
<reference evidence="1" key="1">
    <citation type="submission" date="2020-10" db="EMBL/GenBank/DDBJ databases">
        <title>The Isolation and Genome Sequence of a Novel Cyanophage S-H9-2 from the Yellow Sea, China.</title>
        <authorList>
            <person name="Jiang T."/>
            <person name="Luo L."/>
        </authorList>
    </citation>
    <scope>NUCLEOTIDE SEQUENCE</scope>
</reference>
<organism evidence="1 2">
    <name type="scientific">Synechococcus phage S-H9-2</name>
    <dbReference type="NCBI Taxonomy" id="2783669"/>
    <lineage>
        <taxon>Viruses</taxon>
        <taxon>Duplodnaviria</taxon>
        <taxon>Heunggongvirae</taxon>
        <taxon>Uroviricota</taxon>
        <taxon>Caudoviricetes</taxon>
        <taxon>Pantevenvirales</taxon>
        <taxon>Kyanoviridae</taxon>
        <taxon>Yushanluvirus</taxon>
        <taxon>Yushanluvirus satich</taxon>
    </lineage>
</organism>
<dbReference type="EMBL" id="MW147367">
    <property type="protein sequence ID" value="QPB08357.1"/>
    <property type="molecule type" value="Genomic_DNA"/>
</dbReference>
<dbReference type="RefSeq" id="YP_010669342.1">
    <property type="nucleotide sequence ID" value="NC_070960.1"/>
</dbReference>
<dbReference type="Proteomes" id="UP000662754">
    <property type="component" value="Segment"/>
</dbReference>
<keyword evidence="2" id="KW-1185">Reference proteome</keyword>
<accession>A0A873WAV1</accession>
<dbReference type="KEGG" id="vg:77945512"/>
<name>A0A873WAV1_9CAUD</name>
<evidence type="ECO:0000313" key="2">
    <source>
        <dbReference type="Proteomes" id="UP000662754"/>
    </source>
</evidence>
<proteinExistence type="predicted"/>
<dbReference type="GeneID" id="77945512"/>